<keyword evidence="15" id="KW-1185">Reference proteome</keyword>
<dbReference type="RefSeq" id="WP_147166570.1">
    <property type="nucleotide sequence ID" value="NZ_VOOR01000009.1"/>
</dbReference>
<dbReference type="InterPro" id="IPR015424">
    <property type="entry name" value="PyrdxlP-dep_Trfase"/>
</dbReference>
<feature type="binding site" evidence="12">
    <location>
        <position position="41"/>
    </location>
    <ligand>
        <name>L-glutamate</name>
        <dbReference type="ChEBI" id="CHEBI:29985"/>
    </ligand>
</feature>
<feature type="domain" description="Aminotransferase class V" evidence="13">
    <location>
        <begin position="5"/>
        <end position="347"/>
    </location>
</feature>
<evidence type="ECO:0000256" key="6">
    <source>
        <dbReference type="ARBA" id="ARBA00022679"/>
    </source>
</evidence>
<keyword evidence="8 12" id="KW-0664">Pyridoxine biosynthesis</keyword>
<dbReference type="GO" id="GO:0005737">
    <property type="term" value="C:cytoplasm"/>
    <property type="evidence" value="ECO:0007669"/>
    <property type="project" value="UniProtKB-SubCell"/>
</dbReference>
<accession>A0A5C6RT86</accession>
<keyword evidence="4 12" id="KW-0032">Aminotransferase</keyword>
<dbReference type="FunFam" id="3.40.640.10:FF:000010">
    <property type="entry name" value="Phosphoserine aminotransferase"/>
    <property type="match status" value="1"/>
</dbReference>
<dbReference type="PANTHER" id="PTHR43247:SF1">
    <property type="entry name" value="PHOSPHOSERINE AMINOTRANSFERASE"/>
    <property type="match status" value="1"/>
</dbReference>
<dbReference type="Proteomes" id="UP000321580">
    <property type="component" value="Unassembled WGS sequence"/>
</dbReference>
<dbReference type="Gene3D" id="3.90.1150.10">
    <property type="entry name" value="Aspartate Aminotransferase, domain 1"/>
    <property type="match status" value="1"/>
</dbReference>
<evidence type="ECO:0000256" key="8">
    <source>
        <dbReference type="ARBA" id="ARBA00023096"/>
    </source>
</evidence>
<comment type="caution">
    <text evidence="14">The sequence shown here is derived from an EMBL/GenBank/DDBJ whole genome shotgun (WGS) entry which is preliminary data.</text>
</comment>
<dbReference type="InterPro" id="IPR015422">
    <property type="entry name" value="PyrdxlP-dep_Trfase_small"/>
</dbReference>
<evidence type="ECO:0000256" key="9">
    <source>
        <dbReference type="ARBA" id="ARBA00023299"/>
    </source>
</evidence>
<dbReference type="GO" id="GO:0004648">
    <property type="term" value="F:O-phospho-L-serine:2-oxoglutarate aminotransferase activity"/>
    <property type="evidence" value="ECO:0007669"/>
    <property type="project" value="UniProtKB-UniRule"/>
</dbReference>
<evidence type="ECO:0000256" key="11">
    <source>
        <dbReference type="ARBA" id="ARBA00049007"/>
    </source>
</evidence>
<dbReference type="InterPro" id="IPR015421">
    <property type="entry name" value="PyrdxlP-dep_Trfase_major"/>
</dbReference>
<comment type="similarity">
    <text evidence="3 12">Belongs to the class-V pyridoxal-phosphate-dependent aminotransferase family. SerC subfamily.</text>
</comment>
<keyword evidence="7 12" id="KW-0663">Pyridoxal phosphate</keyword>
<dbReference type="UniPathway" id="UPA00244">
    <property type="reaction ID" value="UER00311"/>
</dbReference>
<dbReference type="NCBIfam" id="NF003764">
    <property type="entry name" value="PRK05355.1"/>
    <property type="match status" value="1"/>
</dbReference>
<sequence>MKKHNFSAGPAILPQPVFEQAAEAVRDFNGMGLSLLEISHRSPQFTAVLDEAQVLVRDLLGLSDAYEVLFLQGGASSQFFMTAMNLLDEKGKGGYVDTGSWSAKAIKEAQAFGPVEVVASSKASNYNAIPKGYPIPDGLTYLHITTNNTIFGTQYKALPETATRLVADMSSDIFSKPVDTERFDLIYAGAQKNMGPAGVTLVIVRKDALGKVGRHIPTMLDYRTHIKKGSSFNTPPVFPIYVSMLTLRWVKANGGLKAMQARNEAKAKLMYEAIDSNPLFDGTVAAAEDRSVMNATFNLIEGREDLFAPFLELCEEAGCSGVKGHRSVGGFRASLYNAMDLESVQVLADVMHAFTEKYA</sequence>
<gene>
    <name evidence="12 14" type="primary">serC</name>
    <name evidence="14" type="ORF">FRY97_06160</name>
</gene>
<evidence type="ECO:0000256" key="12">
    <source>
        <dbReference type="HAMAP-Rule" id="MF_00160"/>
    </source>
</evidence>
<dbReference type="Gene3D" id="3.40.640.10">
    <property type="entry name" value="Type I PLP-dependent aspartate aminotransferase-like (Major domain)"/>
    <property type="match status" value="1"/>
</dbReference>
<keyword evidence="12" id="KW-0963">Cytoplasm</keyword>
<comment type="cofactor">
    <cofactor evidence="12">
        <name>pyridoxal 5'-phosphate</name>
        <dbReference type="ChEBI" id="CHEBI:597326"/>
    </cofactor>
    <text evidence="12">Binds 1 pyridoxal phosphate per subunit.</text>
</comment>
<evidence type="ECO:0000256" key="10">
    <source>
        <dbReference type="ARBA" id="ARBA00047630"/>
    </source>
</evidence>
<dbReference type="InterPro" id="IPR022278">
    <property type="entry name" value="Pser_aminoTfrase"/>
</dbReference>
<dbReference type="UniPathway" id="UPA00135">
    <property type="reaction ID" value="UER00197"/>
</dbReference>
<dbReference type="SUPFAM" id="SSF53383">
    <property type="entry name" value="PLP-dependent transferases"/>
    <property type="match status" value="1"/>
</dbReference>
<dbReference type="InterPro" id="IPR020578">
    <property type="entry name" value="Aminotrans_V_PyrdxlP_BS"/>
</dbReference>
<name>A0A5C6RT86_9BACT</name>
<protein>
    <recommendedName>
        <fullName evidence="12">Phosphoserine aminotransferase</fullName>
        <ecNumber evidence="12">2.6.1.52</ecNumber>
    </recommendedName>
    <alternativeName>
        <fullName evidence="12">Phosphohydroxythreonine aminotransferase</fullName>
        <shortName evidence="12">PSAT</shortName>
    </alternativeName>
</protein>
<dbReference type="EMBL" id="VOOR01000009">
    <property type="protein sequence ID" value="TXB65561.1"/>
    <property type="molecule type" value="Genomic_DNA"/>
</dbReference>
<evidence type="ECO:0000256" key="5">
    <source>
        <dbReference type="ARBA" id="ARBA00022605"/>
    </source>
</evidence>
<evidence type="ECO:0000256" key="1">
    <source>
        <dbReference type="ARBA" id="ARBA00004915"/>
    </source>
</evidence>
<comment type="pathway">
    <text evidence="1 12">Cofactor biosynthesis; pyridoxine 5'-phosphate biosynthesis; pyridoxine 5'-phosphate from D-erythrose 4-phosphate: step 3/5.</text>
</comment>
<evidence type="ECO:0000256" key="7">
    <source>
        <dbReference type="ARBA" id="ARBA00022898"/>
    </source>
</evidence>
<evidence type="ECO:0000256" key="2">
    <source>
        <dbReference type="ARBA" id="ARBA00005099"/>
    </source>
</evidence>
<dbReference type="Pfam" id="PF00266">
    <property type="entry name" value="Aminotran_5"/>
    <property type="match status" value="1"/>
</dbReference>
<evidence type="ECO:0000256" key="4">
    <source>
        <dbReference type="ARBA" id="ARBA00022576"/>
    </source>
</evidence>
<feature type="binding site" evidence="12">
    <location>
        <position position="168"/>
    </location>
    <ligand>
        <name>pyridoxal 5'-phosphate</name>
        <dbReference type="ChEBI" id="CHEBI:597326"/>
    </ligand>
</feature>
<feature type="binding site" evidence="12">
    <location>
        <position position="191"/>
    </location>
    <ligand>
        <name>pyridoxal 5'-phosphate</name>
        <dbReference type="ChEBI" id="CHEBI:597326"/>
    </ligand>
</feature>
<comment type="pathway">
    <text evidence="2 12">Amino-acid biosynthesis; L-serine biosynthesis; L-serine from 3-phospho-D-glycerate: step 2/3.</text>
</comment>
<reference evidence="14 15" key="1">
    <citation type="submission" date="2019-08" db="EMBL/GenBank/DDBJ databases">
        <title>Genome of Phaeodactylibacter luteus.</title>
        <authorList>
            <person name="Bowman J.P."/>
        </authorList>
    </citation>
    <scope>NUCLEOTIDE SEQUENCE [LARGE SCALE GENOMIC DNA]</scope>
    <source>
        <strain evidence="14 15">KCTC 42180</strain>
    </source>
</reference>
<dbReference type="GO" id="GO:0008615">
    <property type="term" value="P:pyridoxine biosynthetic process"/>
    <property type="evidence" value="ECO:0007669"/>
    <property type="project" value="UniProtKB-UniRule"/>
</dbReference>
<comment type="caution">
    <text evidence="12">Lacks conserved residue(s) required for the propagation of feature annotation.</text>
</comment>
<proteinExistence type="inferred from homology"/>
<feature type="binding site" evidence="12">
    <location>
        <position position="101"/>
    </location>
    <ligand>
        <name>pyridoxal 5'-phosphate</name>
        <dbReference type="ChEBI" id="CHEBI:597326"/>
    </ligand>
</feature>
<dbReference type="EC" id="2.6.1.52" evidence="12"/>
<comment type="function">
    <text evidence="12">Catalyzes the reversible conversion of 3-phosphohydroxypyruvate to phosphoserine and of 3-hydroxy-2-oxo-4-phosphonooxybutanoate to phosphohydroxythreonine.</text>
</comment>
<evidence type="ECO:0000313" key="15">
    <source>
        <dbReference type="Proteomes" id="UP000321580"/>
    </source>
</evidence>
<evidence type="ECO:0000313" key="14">
    <source>
        <dbReference type="EMBL" id="TXB65561.1"/>
    </source>
</evidence>
<comment type="subunit">
    <text evidence="12">Homodimer.</text>
</comment>
<evidence type="ECO:0000256" key="3">
    <source>
        <dbReference type="ARBA" id="ARBA00006904"/>
    </source>
</evidence>
<keyword evidence="9 12" id="KW-0718">Serine biosynthesis</keyword>
<dbReference type="GO" id="GO:0006564">
    <property type="term" value="P:L-serine biosynthetic process"/>
    <property type="evidence" value="ECO:0007669"/>
    <property type="project" value="UniProtKB-UniRule"/>
</dbReference>
<comment type="subcellular location">
    <subcellularLocation>
        <location evidence="12">Cytoplasm</location>
    </subcellularLocation>
</comment>
<dbReference type="PANTHER" id="PTHR43247">
    <property type="entry name" value="PHOSPHOSERINE AMINOTRANSFERASE"/>
    <property type="match status" value="1"/>
</dbReference>
<feature type="binding site" evidence="12">
    <location>
        <position position="149"/>
    </location>
    <ligand>
        <name>pyridoxal 5'-phosphate</name>
        <dbReference type="ChEBI" id="CHEBI:597326"/>
    </ligand>
</feature>
<dbReference type="PROSITE" id="PS00595">
    <property type="entry name" value="AA_TRANSFER_CLASS_5"/>
    <property type="match status" value="1"/>
</dbReference>
<dbReference type="PIRSF" id="PIRSF000525">
    <property type="entry name" value="SerC"/>
    <property type="match status" value="1"/>
</dbReference>
<keyword evidence="5 12" id="KW-0028">Amino-acid biosynthesis</keyword>
<dbReference type="HAMAP" id="MF_00160">
    <property type="entry name" value="SerC_aminotrans_5"/>
    <property type="match status" value="1"/>
</dbReference>
<feature type="binding site" evidence="12">
    <location>
        <begin position="233"/>
        <end position="234"/>
    </location>
    <ligand>
        <name>pyridoxal 5'-phosphate</name>
        <dbReference type="ChEBI" id="CHEBI:597326"/>
    </ligand>
</feature>
<dbReference type="FunFam" id="3.90.1150.10:FF:000006">
    <property type="entry name" value="Phosphoserine aminotransferase"/>
    <property type="match status" value="1"/>
</dbReference>
<comment type="catalytic activity">
    <reaction evidence="11 12">
        <text>O-phospho-L-serine + 2-oxoglutarate = 3-phosphooxypyruvate + L-glutamate</text>
        <dbReference type="Rhea" id="RHEA:14329"/>
        <dbReference type="ChEBI" id="CHEBI:16810"/>
        <dbReference type="ChEBI" id="CHEBI:18110"/>
        <dbReference type="ChEBI" id="CHEBI:29985"/>
        <dbReference type="ChEBI" id="CHEBI:57524"/>
        <dbReference type="EC" id="2.6.1.52"/>
    </reaction>
</comment>
<dbReference type="AlphaFoldDB" id="A0A5C6RT86"/>
<keyword evidence="6 12" id="KW-0808">Transferase</keyword>
<comment type="catalytic activity">
    <reaction evidence="10 12">
        <text>4-(phosphooxy)-L-threonine + 2-oxoglutarate = (R)-3-hydroxy-2-oxo-4-phosphooxybutanoate + L-glutamate</text>
        <dbReference type="Rhea" id="RHEA:16573"/>
        <dbReference type="ChEBI" id="CHEBI:16810"/>
        <dbReference type="ChEBI" id="CHEBI:29985"/>
        <dbReference type="ChEBI" id="CHEBI:58452"/>
        <dbReference type="ChEBI" id="CHEBI:58538"/>
        <dbReference type="EC" id="2.6.1.52"/>
    </reaction>
</comment>
<organism evidence="14 15">
    <name type="scientific">Phaeodactylibacter luteus</name>
    <dbReference type="NCBI Taxonomy" id="1564516"/>
    <lineage>
        <taxon>Bacteria</taxon>
        <taxon>Pseudomonadati</taxon>
        <taxon>Bacteroidota</taxon>
        <taxon>Saprospiria</taxon>
        <taxon>Saprospirales</taxon>
        <taxon>Haliscomenobacteraceae</taxon>
        <taxon>Phaeodactylibacter</taxon>
    </lineage>
</organism>
<dbReference type="GO" id="GO:0030170">
    <property type="term" value="F:pyridoxal phosphate binding"/>
    <property type="evidence" value="ECO:0007669"/>
    <property type="project" value="UniProtKB-UniRule"/>
</dbReference>
<feature type="binding site" evidence="12">
    <location>
        <begin position="75"/>
        <end position="76"/>
    </location>
    <ligand>
        <name>pyridoxal 5'-phosphate</name>
        <dbReference type="ChEBI" id="CHEBI:597326"/>
    </ligand>
</feature>
<dbReference type="InterPro" id="IPR000192">
    <property type="entry name" value="Aminotrans_V_dom"/>
</dbReference>
<dbReference type="OrthoDB" id="9809412at2"/>
<evidence type="ECO:0000259" key="13">
    <source>
        <dbReference type="Pfam" id="PF00266"/>
    </source>
</evidence>
<feature type="modified residue" description="N6-(pyridoxal phosphate)lysine" evidence="12">
    <location>
        <position position="192"/>
    </location>
</feature>